<dbReference type="AlphaFoldDB" id="A0A1I9YQW9"/>
<gene>
    <name evidence="2" type="ORF">BJG93_25040</name>
</gene>
<dbReference type="KEGG" id="pspw:BJG93_25040"/>
<dbReference type="PANTHER" id="PTHR33121">
    <property type="entry name" value="CYCLIC DI-GMP PHOSPHODIESTERASE PDEF"/>
    <property type="match status" value="1"/>
</dbReference>
<proteinExistence type="predicted"/>
<dbReference type="OrthoDB" id="9813903at2"/>
<dbReference type="SMART" id="SM00052">
    <property type="entry name" value="EAL"/>
    <property type="match status" value="1"/>
</dbReference>
<dbReference type="InterPro" id="IPR035919">
    <property type="entry name" value="EAL_sf"/>
</dbReference>
<name>A0A1I9YQW9_9BURK</name>
<protein>
    <submittedName>
        <fullName evidence="2">EAL domain-containing protein</fullName>
    </submittedName>
</protein>
<dbReference type="RefSeq" id="WP_082194553.1">
    <property type="nucleotide sequence ID" value="NZ_CP017562.2"/>
</dbReference>
<dbReference type="SUPFAM" id="SSF141868">
    <property type="entry name" value="EAL domain-like"/>
    <property type="match status" value="1"/>
</dbReference>
<accession>A0A1I9YQW9</accession>
<feature type="domain" description="EAL" evidence="1">
    <location>
        <begin position="10"/>
        <end position="263"/>
    </location>
</feature>
<reference evidence="2" key="2">
    <citation type="submission" date="2021-06" db="EMBL/GenBank/DDBJ databases">
        <authorList>
            <person name="Rogers T.H."/>
            <person name="Ramsay J.P."/>
            <person name="Wang P."/>
            <person name="Terpolilli J."/>
        </authorList>
    </citation>
    <scope>NUCLEOTIDE SEQUENCE</scope>
    <source>
        <strain evidence="2">WSM5005</strain>
    </source>
</reference>
<dbReference type="Proteomes" id="UP000179860">
    <property type="component" value="Chromosome 2"/>
</dbReference>
<evidence type="ECO:0000313" key="2">
    <source>
        <dbReference type="EMBL" id="APA88595.2"/>
    </source>
</evidence>
<dbReference type="PROSITE" id="PS50883">
    <property type="entry name" value="EAL"/>
    <property type="match status" value="1"/>
</dbReference>
<sequence length="292" mass="32797">MEHSDLLQFRGSNAPLLYPSARLGNLTLSSVFQPIFSLSHRRSIGYEALLRVRDPIGKEVHSLAVLGRTVERGRWDNLERGVQLLHASNFAQMANARDRLFLNVRPDGFVVSEAYRRLAADSMRRLQLTPDRVVLEVLETPNGNLQQLIDGVASFRQLGFQIALDDFGAGHSNIDRVWQLQPDIVKLDRTVIEQAAQSPRLARQLPRLVSLLHGTGALVVVEGVETQREALLAMECDSDFVQGFYFARPAPDRADEAAYRAVMDSLWQLFRVHVEENARKEPALLSTYGNAD</sequence>
<dbReference type="Gene3D" id="3.20.20.450">
    <property type="entry name" value="EAL domain"/>
    <property type="match status" value="1"/>
</dbReference>
<evidence type="ECO:0000313" key="3">
    <source>
        <dbReference type="Proteomes" id="UP000179860"/>
    </source>
</evidence>
<keyword evidence="3" id="KW-1185">Reference proteome</keyword>
<dbReference type="GO" id="GO:0071111">
    <property type="term" value="F:cyclic-guanylate-specific phosphodiesterase activity"/>
    <property type="evidence" value="ECO:0007669"/>
    <property type="project" value="InterPro"/>
</dbReference>
<dbReference type="InterPro" id="IPR050706">
    <property type="entry name" value="Cyclic-di-GMP_PDE-like"/>
</dbReference>
<dbReference type="STRING" id="754502.BJG93_25040"/>
<dbReference type="InterPro" id="IPR001633">
    <property type="entry name" value="EAL_dom"/>
</dbReference>
<dbReference type="EMBL" id="CP017562">
    <property type="protein sequence ID" value="APA88595.2"/>
    <property type="molecule type" value="Genomic_DNA"/>
</dbReference>
<evidence type="ECO:0000259" key="1">
    <source>
        <dbReference type="PROSITE" id="PS50883"/>
    </source>
</evidence>
<dbReference type="PANTHER" id="PTHR33121:SF70">
    <property type="entry name" value="SIGNALING PROTEIN YKOW"/>
    <property type="match status" value="1"/>
</dbReference>
<organism evidence="2 3">
    <name type="scientific">Paraburkholderia sprentiae WSM5005</name>
    <dbReference type="NCBI Taxonomy" id="754502"/>
    <lineage>
        <taxon>Bacteria</taxon>
        <taxon>Pseudomonadati</taxon>
        <taxon>Pseudomonadota</taxon>
        <taxon>Betaproteobacteria</taxon>
        <taxon>Burkholderiales</taxon>
        <taxon>Burkholderiaceae</taxon>
        <taxon>Paraburkholderia</taxon>
    </lineage>
</organism>
<dbReference type="CDD" id="cd01948">
    <property type="entry name" value="EAL"/>
    <property type="match status" value="1"/>
</dbReference>
<reference evidence="2" key="1">
    <citation type="submission" date="2016-09" db="EMBL/GenBank/DDBJ databases">
        <title>The Complete Genome of Burkholderia sprentiae wsm5005.</title>
        <authorList>
            <person name="De Meyer S."/>
            <person name="Wang P."/>
            <person name="Terpolilli J."/>
        </authorList>
    </citation>
    <scope>NUCLEOTIDE SEQUENCE [LARGE SCALE GENOMIC DNA]</scope>
    <source>
        <strain evidence="2">WSM5005</strain>
    </source>
</reference>
<dbReference type="Pfam" id="PF00563">
    <property type="entry name" value="EAL"/>
    <property type="match status" value="1"/>
</dbReference>